<dbReference type="Proteomes" id="UP000053097">
    <property type="component" value="Unassembled WGS sequence"/>
</dbReference>
<dbReference type="Gene3D" id="2.30.30.790">
    <property type="match status" value="1"/>
</dbReference>
<dbReference type="STRING" id="2015173.A0A026VT03"/>
<feature type="compositionally biased region" description="Low complexity" evidence="9">
    <location>
        <begin position="27"/>
        <end position="43"/>
    </location>
</feature>
<dbReference type="PANTHER" id="PTHR15680">
    <property type="entry name" value="RIBOSOMAL PROTEIN L19"/>
    <property type="match status" value="1"/>
</dbReference>
<keyword evidence="3" id="KW-0809">Transit peptide</keyword>
<dbReference type="GO" id="GO:0006412">
    <property type="term" value="P:translation"/>
    <property type="evidence" value="ECO:0007669"/>
    <property type="project" value="InterPro"/>
</dbReference>
<dbReference type="AlphaFoldDB" id="A0A026VT03"/>
<dbReference type="SUPFAM" id="SSF50104">
    <property type="entry name" value="Translation proteins SH3-like domain"/>
    <property type="match status" value="1"/>
</dbReference>
<keyword evidence="12" id="KW-1185">Reference proteome</keyword>
<comment type="similarity">
    <text evidence="2">Belongs to the bacterial ribosomal protein bL19 family.</text>
</comment>
<dbReference type="InterPro" id="IPR008991">
    <property type="entry name" value="Translation_prot_SH3-like_sf"/>
</dbReference>
<dbReference type="FunFam" id="2.30.30.790:FF:000002">
    <property type="entry name" value="39S ribosomal protein L19, mitochondrial"/>
    <property type="match status" value="1"/>
</dbReference>
<dbReference type="Proteomes" id="UP000279307">
    <property type="component" value="Chromosome 12"/>
</dbReference>
<dbReference type="PANTHER" id="PTHR15680:SF9">
    <property type="entry name" value="LARGE RIBOSOMAL SUBUNIT PROTEIN BL19M"/>
    <property type="match status" value="1"/>
</dbReference>
<reference evidence="10 12" key="1">
    <citation type="journal article" date="2014" name="Curr. Biol.">
        <title>The genome of the clonal raider ant Cerapachys biroi.</title>
        <authorList>
            <person name="Oxley P.R."/>
            <person name="Ji L."/>
            <person name="Fetter-Pruneda I."/>
            <person name="McKenzie S.K."/>
            <person name="Li C."/>
            <person name="Hu H."/>
            <person name="Zhang G."/>
            <person name="Kronauer D.J."/>
        </authorList>
    </citation>
    <scope>NUCLEOTIDE SEQUENCE [LARGE SCALE GENOMIC DNA]</scope>
</reference>
<evidence type="ECO:0000256" key="2">
    <source>
        <dbReference type="ARBA" id="ARBA00005781"/>
    </source>
</evidence>
<proteinExistence type="inferred from homology"/>
<evidence type="ECO:0000313" key="13">
    <source>
        <dbReference type="Proteomes" id="UP000279307"/>
    </source>
</evidence>
<comment type="subcellular location">
    <subcellularLocation>
        <location evidence="1">Mitochondrion</location>
    </subcellularLocation>
</comment>
<dbReference type="Pfam" id="PF01245">
    <property type="entry name" value="Ribosomal_L19"/>
    <property type="match status" value="1"/>
</dbReference>
<evidence type="ECO:0000256" key="6">
    <source>
        <dbReference type="ARBA" id="ARBA00023274"/>
    </source>
</evidence>
<accession>A0A026VT03</accession>
<evidence type="ECO:0000313" key="11">
    <source>
        <dbReference type="EMBL" id="RLU16105.1"/>
    </source>
</evidence>
<sequence length="306" mass="35696">MTVISRIFSRRGYGGLRAAKILRSAVRTSTSTTVSGPTEESPSAKVPQKSAGEKKAIPDRYRFMYPELLPDPNPKFRNAMREKLERMDMLARRTHVLIPEFYIGSILSVTYSEPHAPGKVNKFVGICIQRGDCGLRAWFILRNVVDGQGVEVKYEMYDPTIQKIECLKLEKRLDPHLRYLRDAPLEYSTFSFDMEPEYLAEGTAVPVNKTRVKLNLMPWIEKWERQELRGIIIDPRVRFTENRLRKGKVAATPWVKYDLMKTYRETIPEEDQNEIFSEVYTQLRDLEIANRRQKHKRPFIRPKKTG</sequence>
<evidence type="ECO:0000313" key="10">
    <source>
        <dbReference type="EMBL" id="EZA46790.1"/>
    </source>
</evidence>
<evidence type="ECO:0000256" key="8">
    <source>
        <dbReference type="ARBA" id="ARBA00035359"/>
    </source>
</evidence>
<organism evidence="10 12">
    <name type="scientific">Ooceraea biroi</name>
    <name type="common">Clonal raider ant</name>
    <name type="synonym">Cerapachys biroi</name>
    <dbReference type="NCBI Taxonomy" id="2015173"/>
    <lineage>
        <taxon>Eukaryota</taxon>
        <taxon>Metazoa</taxon>
        <taxon>Ecdysozoa</taxon>
        <taxon>Arthropoda</taxon>
        <taxon>Hexapoda</taxon>
        <taxon>Insecta</taxon>
        <taxon>Pterygota</taxon>
        <taxon>Neoptera</taxon>
        <taxon>Endopterygota</taxon>
        <taxon>Hymenoptera</taxon>
        <taxon>Apocrita</taxon>
        <taxon>Aculeata</taxon>
        <taxon>Formicoidea</taxon>
        <taxon>Formicidae</taxon>
        <taxon>Dorylinae</taxon>
        <taxon>Ooceraea</taxon>
    </lineage>
</organism>
<reference evidence="11" key="3">
    <citation type="submission" date="2018-07" db="EMBL/GenBank/DDBJ databases">
        <authorList>
            <person name="Mckenzie S.K."/>
            <person name="Kronauer D.J.C."/>
        </authorList>
    </citation>
    <scope>NUCLEOTIDE SEQUENCE</scope>
    <source>
        <strain evidence="11">Clonal line C1</strain>
    </source>
</reference>
<name>A0A026VT03_OOCBI</name>
<dbReference type="GO" id="GO:0003735">
    <property type="term" value="F:structural constituent of ribosome"/>
    <property type="evidence" value="ECO:0007669"/>
    <property type="project" value="InterPro"/>
</dbReference>
<feature type="region of interest" description="Disordered" evidence="9">
    <location>
        <begin position="27"/>
        <end position="54"/>
    </location>
</feature>
<dbReference type="InterPro" id="IPR001857">
    <property type="entry name" value="Ribosomal_bL19"/>
</dbReference>
<evidence type="ECO:0000313" key="12">
    <source>
        <dbReference type="Proteomes" id="UP000053097"/>
    </source>
</evidence>
<dbReference type="InterPro" id="IPR038657">
    <property type="entry name" value="Ribosomal_bL19_sf"/>
</dbReference>
<gene>
    <name evidence="11" type="ORF">DMN91_011863</name>
    <name evidence="10" type="ORF">X777_01503</name>
</gene>
<dbReference type="OMA" id="IHEIQVV"/>
<evidence type="ECO:0000256" key="1">
    <source>
        <dbReference type="ARBA" id="ARBA00004173"/>
    </source>
</evidence>
<evidence type="ECO:0000256" key="9">
    <source>
        <dbReference type="SAM" id="MobiDB-lite"/>
    </source>
</evidence>
<dbReference type="EMBL" id="QOIP01000012">
    <property type="protein sequence ID" value="RLU16105.1"/>
    <property type="molecule type" value="Genomic_DNA"/>
</dbReference>
<reference evidence="11 13" key="2">
    <citation type="journal article" date="2018" name="Genome Res.">
        <title>The genomic architecture and molecular evolution of ant odorant receptors.</title>
        <authorList>
            <person name="McKenzie S.K."/>
            <person name="Kronauer D.J.C."/>
        </authorList>
    </citation>
    <scope>NUCLEOTIDE SEQUENCE [LARGE SCALE GENOMIC DNA]</scope>
    <source>
        <strain evidence="11">Clonal line C1</strain>
    </source>
</reference>
<evidence type="ECO:0000256" key="7">
    <source>
        <dbReference type="ARBA" id="ARBA00035288"/>
    </source>
</evidence>
<evidence type="ECO:0000256" key="4">
    <source>
        <dbReference type="ARBA" id="ARBA00022980"/>
    </source>
</evidence>
<keyword evidence="5" id="KW-0496">Mitochondrion</keyword>
<evidence type="ECO:0000256" key="5">
    <source>
        <dbReference type="ARBA" id="ARBA00023128"/>
    </source>
</evidence>
<dbReference type="OrthoDB" id="432645at2759"/>
<dbReference type="EMBL" id="KK108267">
    <property type="protein sequence ID" value="EZA46790.1"/>
    <property type="molecule type" value="Genomic_DNA"/>
</dbReference>
<dbReference type="GO" id="GO:0005762">
    <property type="term" value="C:mitochondrial large ribosomal subunit"/>
    <property type="evidence" value="ECO:0007669"/>
    <property type="project" value="TreeGrafter"/>
</dbReference>
<keyword evidence="4 10" id="KW-0689">Ribosomal protein</keyword>
<evidence type="ECO:0000256" key="3">
    <source>
        <dbReference type="ARBA" id="ARBA00022946"/>
    </source>
</evidence>
<protein>
    <recommendedName>
        <fullName evidence="7">Large ribosomal subunit protein bL19m</fullName>
    </recommendedName>
    <alternativeName>
        <fullName evidence="8">39S ribosomal protein L19, mitochondrial</fullName>
    </alternativeName>
</protein>
<keyword evidence="6" id="KW-0687">Ribonucleoprotein</keyword>